<dbReference type="Pfam" id="PF05167">
    <property type="entry name" value="DUF711"/>
    <property type="match status" value="1"/>
</dbReference>
<evidence type="ECO:0000313" key="2">
    <source>
        <dbReference type="Proteomes" id="UP001530293"/>
    </source>
</evidence>
<dbReference type="EMBL" id="JALLBG020000101">
    <property type="protein sequence ID" value="KAL3764822.1"/>
    <property type="molecule type" value="Genomic_DNA"/>
</dbReference>
<accession>A0ABD3MMV5</accession>
<organism evidence="1 2">
    <name type="scientific">Discostella pseudostelligera</name>
    <dbReference type="NCBI Taxonomy" id="259834"/>
    <lineage>
        <taxon>Eukaryota</taxon>
        <taxon>Sar</taxon>
        <taxon>Stramenopiles</taxon>
        <taxon>Ochrophyta</taxon>
        <taxon>Bacillariophyta</taxon>
        <taxon>Coscinodiscophyceae</taxon>
        <taxon>Thalassiosirophycidae</taxon>
        <taxon>Stephanodiscales</taxon>
        <taxon>Stephanodiscaceae</taxon>
        <taxon>Discostella</taxon>
    </lineage>
</organism>
<protein>
    <recommendedName>
        <fullName evidence="3">DUF711 family protein</fullName>
    </recommendedName>
</protein>
<evidence type="ECO:0000313" key="1">
    <source>
        <dbReference type="EMBL" id="KAL3764822.1"/>
    </source>
</evidence>
<comment type="caution">
    <text evidence="1">The sequence shown here is derived from an EMBL/GenBank/DDBJ whole genome shotgun (WGS) entry which is preliminary data.</text>
</comment>
<proteinExistence type="predicted"/>
<dbReference type="PANTHER" id="PTHR37560:SF2">
    <property type="entry name" value="DUF711 DOMAIN-CONTAINING PROTEIN"/>
    <property type="match status" value="1"/>
</dbReference>
<name>A0ABD3MMV5_9STRA</name>
<dbReference type="PANTHER" id="PTHR37560">
    <property type="entry name" value="UPF0210 PROTEIN SPR0218"/>
    <property type="match status" value="1"/>
</dbReference>
<gene>
    <name evidence="1" type="ORF">ACHAWU_006239</name>
</gene>
<dbReference type="Gene3D" id="3.20.70.20">
    <property type="match status" value="1"/>
</dbReference>
<dbReference type="SUPFAM" id="SSF51998">
    <property type="entry name" value="PFL-like glycyl radical enzymes"/>
    <property type="match status" value="1"/>
</dbReference>
<evidence type="ECO:0008006" key="3">
    <source>
        <dbReference type="Google" id="ProtNLM"/>
    </source>
</evidence>
<keyword evidence="2" id="KW-1185">Reference proteome</keyword>
<reference evidence="1 2" key="1">
    <citation type="submission" date="2024-10" db="EMBL/GenBank/DDBJ databases">
        <title>Updated reference genomes for cyclostephanoid diatoms.</title>
        <authorList>
            <person name="Roberts W.R."/>
            <person name="Alverson A.J."/>
        </authorList>
    </citation>
    <scope>NUCLEOTIDE SEQUENCE [LARGE SCALE GENOMIC DNA]</scope>
    <source>
        <strain evidence="1 2">AJA232-27</strain>
    </source>
</reference>
<sequence length="440" mass="47459">MIMTIKRPFRIRTITVFVTLTHDDFHVDESTTPPVGDTPTPKVYDKLDECSSILRKLETNLINSGYEVQTVRISTNPFGEWLTEDECVGNESDPPHKSARVDTDAAIRRKLQLLNRLLDDHRINFFSCGPSTNPLHTIEICPQIIESSVKFSCSAKIDCGDISGARAAAACIQTISTLGNNTNANHLKGGLGNFRFCAASCVDTVPFFPAAKSPTNEASYSFAIGLENGGFARELLLGAKSISNIKSVFHSEMRKELLPIQEVCLAFVRDVKYSIEYLGIDTSLNPSLDEGGSVADAIECLDEVRGAFGGTGSLAAAAAITTSLQSIPDIKTTGYSGLMLPVLEDRRLAELGTTTISTDRITIQKLLCISSVCGVGIDTVPIPGDVSTESLSSLILDMAALAGRWNKPLSCRVFPVPGGNAGEETTFDSPYMCNSRVFDL</sequence>
<dbReference type="AlphaFoldDB" id="A0ABD3MMV5"/>
<dbReference type="InterPro" id="IPR007841">
    <property type="entry name" value="UPF0210"/>
</dbReference>
<dbReference type="Proteomes" id="UP001530293">
    <property type="component" value="Unassembled WGS sequence"/>
</dbReference>